<accession>F9QAQ6</accession>
<comment type="caution">
    <text evidence="2">The sequence shown here is derived from an EMBL/GenBank/DDBJ whole genome shotgun (WGS) entry which is preliminary data.</text>
</comment>
<evidence type="ECO:0000259" key="1">
    <source>
        <dbReference type="Pfam" id="PF05901"/>
    </source>
</evidence>
<proteinExistence type="predicted"/>
<reference evidence="2 3" key="1">
    <citation type="submission" date="2011-07" db="EMBL/GenBank/DDBJ databases">
        <authorList>
            <person name="Harkins D.M."/>
            <person name="Madupu R."/>
            <person name="Durkin A.S."/>
            <person name="Torralba M."/>
            <person name="Methe B."/>
            <person name="Sutton G.G."/>
            <person name="Nelson K.E."/>
        </authorList>
    </citation>
    <scope>NUCLEOTIDE SEQUENCE [LARGE SCALE GENOMIC DNA]</scope>
    <source>
        <strain evidence="2 3">HK 85</strain>
    </source>
</reference>
<dbReference type="Pfam" id="PF05901">
    <property type="entry name" value="Excalibur"/>
    <property type="match status" value="1"/>
</dbReference>
<dbReference type="AlphaFoldDB" id="F9QAQ6"/>
<protein>
    <submittedName>
        <fullName evidence="2">Excalibur domain protein</fullName>
    </submittedName>
</protein>
<dbReference type="Proteomes" id="UP000006235">
    <property type="component" value="Unassembled WGS sequence"/>
</dbReference>
<organism evidence="2 3">
    <name type="scientific">Haemophilus pittmaniae HK 85</name>
    <dbReference type="NCBI Taxonomy" id="1035188"/>
    <lineage>
        <taxon>Bacteria</taxon>
        <taxon>Pseudomonadati</taxon>
        <taxon>Pseudomonadota</taxon>
        <taxon>Gammaproteobacteria</taxon>
        <taxon>Pasteurellales</taxon>
        <taxon>Pasteurellaceae</taxon>
        <taxon>Haemophilus</taxon>
    </lineage>
</organism>
<evidence type="ECO:0000313" key="2">
    <source>
        <dbReference type="EMBL" id="EGV05366.1"/>
    </source>
</evidence>
<dbReference type="InterPro" id="IPR008613">
    <property type="entry name" value="Excalibur_Ca-bd_domain"/>
</dbReference>
<sequence length="38" mass="4244">MDNCADARFHLEQCGMDKLDRDKDGIPCESICGSGKKR</sequence>
<name>F9QAQ6_9PAST</name>
<feature type="domain" description="Excalibur calcium-binding" evidence="1">
    <location>
        <begin position="13"/>
        <end position="29"/>
    </location>
</feature>
<dbReference type="EMBL" id="AFUV01000016">
    <property type="protein sequence ID" value="EGV05366.1"/>
    <property type="molecule type" value="Genomic_DNA"/>
</dbReference>
<gene>
    <name evidence="2" type="ORF">HMPREF9952_1012</name>
</gene>
<evidence type="ECO:0000313" key="3">
    <source>
        <dbReference type="Proteomes" id="UP000006235"/>
    </source>
</evidence>